<comment type="caution">
    <text evidence="1">The sequence shown here is derived from an EMBL/GenBank/DDBJ whole genome shotgun (WGS) entry which is preliminary data.</text>
</comment>
<name>A0AA88INV0_ARTSF</name>
<evidence type="ECO:0000313" key="2">
    <source>
        <dbReference type="Proteomes" id="UP001187531"/>
    </source>
</evidence>
<dbReference type="EMBL" id="JAVRJZ010000004">
    <property type="protein sequence ID" value="KAK2724067.1"/>
    <property type="molecule type" value="Genomic_DNA"/>
</dbReference>
<reference evidence="1" key="1">
    <citation type="submission" date="2023-07" db="EMBL/GenBank/DDBJ databases">
        <title>Chromosome-level genome assembly of Artemia franciscana.</title>
        <authorList>
            <person name="Jo E."/>
        </authorList>
    </citation>
    <scope>NUCLEOTIDE SEQUENCE</scope>
    <source>
        <tissue evidence="1">Whole body</tissue>
    </source>
</reference>
<evidence type="ECO:0000313" key="1">
    <source>
        <dbReference type="EMBL" id="KAK2724067.1"/>
    </source>
</evidence>
<organism evidence="1 2">
    <name type="scientific">Artemia franciscana</name>
    <name type="common">Brine shrimp</name>
    <name type="synonym">Artemia sanfranciscana</name>
    <dbReference type="NCBI Taxonomy" id="6661"/>
    <lineage>
        <taxon>Eukaryota</taxon>
        <taxon>Metazoa</taxon>
        <taxon>Ecdysozoa</taxon>
        <taxon>Arthropoda</taxon>
        <taxon>Crustacea</taxon>
        <taxon>Branchiopoda</taxon>
        <taxon>Anostraca</taxon>
        <taxon>Artemiidae</taxon>
        <taxon>Artemia</taxon>
    </lineage>
</organism>
<protein>
    <submittedName>
        <fullName evidence="1">Uncharacterized protein</fullName>
    </submittedName>
</protein>
<sequence length="180" mass="20872">MEDLHVTFMIAQKFGFPEKPVGRHVFTVLLIRDSTTAFEEERYFFLLCLSVFMVAVLAKKEDDDSKDYKKTFFKKPDMRVNPFFGYNKYKVVKYTPPLLPPTPLVASVAYPAYTSDQGYDDESRYYDYQGQAAFSRVSQMLSKDRNRLDIVKRGDLRLSLTSIEPNINKLAEKNRPLGSH</sequence>
<dbReference type="Proteomes" id="UP001187531">
    <property type="component" value="Unassembled WGS sequence"/>
</dbReference>
<gene>
    <name evidence="1" type="ORF">QYM36_002425</name>
</gene>
<keyword evidence="2" id="KW-1185">Reference proteome</keyword>
<proteinExistence type="predicted"/>
<accession>A0AA88INV0</accession>
<dbReference type="AlphaFoldDB" id="A0AA88INV0"/>